<comment type="subcellular location">
    <subcellularLocation>
        <location evidence="1">Cell membrane</location>
        <topology evidence="1">Multi-pass membrane protein</topology>
    </subcellularLocation>
</comment>
<name>A8FT64_SHESH</name>
<dbReference type="EMBL" id="CP000821">
    <property type="protein sequence ID" value="ABV36037.1"/>
    <property type="molecule type" value="Genomic_DNA"/>
</dbReference>
<evidence type="ECO:0000256" key="2">
    <source>
        <dbReference type="ARBA" id="ARBA00006679"/>
    </source>
</evidence>
<keyword evidence="3" id="KW-1003">Cell membrane</keyword>
<keyword evidence="6 7" id="KW-0472">Membrane</keyword>
<dbReference type="GO" id="GO:0005886">
    <property type="term" value="C:plasma membrane"/>
    <property type="evidence" value="ECO:0007669"/>
    <property type="project" value="UniProtKB-SubCell"/>
</dbReference>
<dbReference type="Proteomes" id="UP000002015">
    <property type="component" value="Chromosome"/>
</dbReference>
<feature type="transmembrane region" description="Helical" evidence="7">
    <location>
        <begin position="60"/>
        <end position="80"/>
    </location>
</feature>
<comment type="similarity">
    <text evidence="2">Belongs to the DoxX family.</text>
</comment>
<evidence type="ECO:0000256" key="5">
    <source>
        <dbReference type="ARBA" id="ARBA00022989"/>
    </source>
</evidence>
<dbReference type="OrthoDB" id="346004at2"/>
<keyword evidence="5 7" id="KW-1133">Transmembrane helix</keyword>
<proteinExistence type="inferred from homology"/>
<evidence type="ECO:0000256" key="3">
    <source>
        <dbReference type="ARBA" id="ARBA00022475"/>
    </source>
</evidence>
<gene>
    <name evidence="8" type="ordered locus">Ssed_1426</name>
</gene>
<evidence type="ECO:0000256" key="7">
    <source>
        <dbReference type="SAM" id="Phobius"/>
    </source>
</evidence>
<accession>A8FT64</accession>
<feature type="transmembrane region" description="Helical" evidence="7">
    <location>
        <begin position="20"/>
        <end position="40"/>
    </location>
</feature>
<dbReference type="Pfam" id="PF07681">
    <property type="entry name" value="DoxX"/>
    <property type="match status" value="1"/>
</dbReference>
<evidence type="ECO:0000256" key="6">
    <source>
        <dbReference type="ARBA" id="ARBA00023136"/>
    </source>
</evidence>
<dbReference type="InterPro" id="IPR032808">
    <property type="entry name" value="DoxX"/>
</dbReference>
<evidence type="ECO:0000313" key="9">
    <source>
        <dbReference type="Proteomes" id="UP000002015"/>
    </source>
</evidence>
<dbReference type="PANTHER" id="PTHR33452">
    <property type="entry name" value="OXIDOREDUCTASE CATD-RELATED"/>
    <property type="match status" value="1"/>
</dbReference>
<dbReference type="eggNOG" id="COG2259">
    <property type="taxonomic scope" value="Bacteria"/>
</dbReference>
<keyword evidence="4 7" id="KW-0812">Transmembrane</keyword>
<evidence type="ECO:0000313" key="8">
    <source>
        <dbReference type="EMBL" id="ABV36037.1"/>
    </source>
</evidence>
<reference evidence="8 9" key="1">
    <citation type="submission" date="2007-08" db="EMBL/GenBank/DDBJ databases">
        <title>Complete sequence of Shewanella sediminis HAW-EB3.</title>
        <authorList>
            <consortium name="US DOE Joint Genome Institute"/>
            <person name="Copeland A."/>
            <person name="Lucas S."/>
            <person name="Lapidus A."/>
            <person name="Barry K."/>
            <person name="Glavina del Rio T."/>
            <person name="Dalin E."/>
            <person name="Tice H."/>
            <person name="Pitluck S."/>
            <person name="Chertkov O."/>
            <person name="Brettin T."/>
            <person name="Bruce D."/>
            <person name="Detter J.C."/>
            <person name="Han C."/>
            <person name="Schmutz J."/>
            <person name="Larimer F."/>
            <person name="Land M."/>
            <person name="Hauser L."/>
            <person name="Kyrpides N."/>
            <person name="Kim E."/>
            <person name="Zhao J.-S."/>
            <person name="Richardson P."/>
        </authorList>
    </citation>
    <scope>NUCLEOTIDE SEQUENCE [LARGE SCALE GENOMIC DNA]</scope>
    <source>
        <strain evidence="8 9">HAW-EB3</strain>
    </source>
</reference>
<dbReference type="InterPro" id="IPR051907">
    <property type="entry name" value="DoxX-like_oxidoreductase"/>
</dbReference>
<keyword evidence="9" id="KW-1185">Reference proteome</keyword>
<organism evidence="8 9">
    <name type="scientific">Shewanella sediminis (strain HAW-EB3)</name>
    <dbReference type="NCBI Taxonomy" id="425104"/>
    <lineage>
        <taxon>Bacteria</taxon>
        <taxon>Pseudomonadati</taxon>
        <taxon>Pseudomonadota</taxon>
        <taxon>Gammaproteobacteria</taxon>
        <taxon>Alteromonadales</taxon>
        <taxon>Shewanellaceae</taxon>
        <taxon>Shewanella</taxon>
    </lineage>
</organism>
<sequence length="149" mass="15872">MELFMQKFIKTNPTLAPLTLRVPIGIIFIAHGAQKLFSWFGGYGPDVTGQWLDSVGLAPGFFMALLAGSSEFLGGLLIFVGLAVRPTAAILAFTTLVAIVPVHSNNGLFMSNNGYEFGLSLLAASLSLMISGAGRLSIDQLANKQLLKR</sequence>
<evidence type="ECO:0000256" key="4">
    <source>
        <dbReference type="ARBA" id="ARBA00022692"/>
    </source>
</evidence>
<dbReference type="PANTHER" id="PTHR33452:SF1">
    <property type="entry name" value="INNER MEMBRANE PROTEIN YPHA-RELATED"/>
    <property type="match status" value="1"/>
</dbReference>
<dbReference type="AlphaFoldDB" id="A8FT64"/>
<dbReference type="HOGENOM" id="CLU_058421_3_4_6"/>
<feature type="transmembrane region" description="Helical" evidence="7">
    <location>
        <begin position="117"/>
        <end position="138"/>
    </location>
</feature>
<protein>
    <recommendedName>
        <fullName evidence="10">DoxX family protein</fullName>
    </recommendedName>
</protein>
<feature type="transmembrane region" description="Helical" evidence="7">
    <location>
        <begin position="87"/>
        <end position="105"/>
    </location>
</feature>
<dbReference type="STRING" id="425104.Ssed_1426"/>
<evidence type="ECO:0000256" key="1">
    <source>
        <dbReference type="ARBA" id="ARBA00004651"/>
    </source>
</evidence>
<dbReference type="KEGG" id="sse:Ssed_1426"/>
<evidence type="ECO:0008006" key="10">
    <source>
        <dbReference type="Google" id="ProtNLM"/>
    </source>
</evidence>
<dbReference type="RefSeq" id="WP_012141773.1">
    <property type="nucleotide sequence ID" value="NC_009831.1"/>
</dbReference>